<proteinExistence type="predicted"/>
<evidence type="ECO:0000313" key="2">
    <source>
        <dbReference type="Proteomes" id="UP000199706"/>
    </source>
</evidence>
<reference evidence="1 2" key="1">
    <citation type="submission" date="2016-10" db="EMBL/GenBank/DDBJ databases">
        <authorList>
            <person name="de Groot N.N."/>
        </authorList>
    </citation>
    <scope>NUCLEOTIDE SEQUENCE [LARGE SCALE GENOMIC DNA]</scope>
    <source>
        <strain evidence="1 2">LMG 2247</strain>
    </source>
</reference>
<accession>A0A1G7ZL14</accession>
<dbReference type="Proteomes" id="UP000199706">
    <property type="component" value="Unassembled WGS sequence"/>
</dbReference>
<gene>
    <name evidence="1" type="ORF">SAMN05216466_10774</name>
</gene>
<protein>
    <submittedName>
        <fullName evidence="1">Uncharacterized protein</fullName>
    </submittedName>
</protein>
<evidence type="ECO:0000313" key="1">
    <source>
        <dbReference type="EMBL" id="SDH09349.1"/>
    </source>
</evidence>
<sequence length="195" mass="20665">MQITDNLNLALPFGDGLTAFHSPISRAIYEQNYGVINATRAALSRKGIHYQMGSGPRIANLVLKDEGLKDAAERDSLDAQGQPLDGRTPALLAEIKRLTTVLVPGASGYENMPIDVAISQGKIDAEDWSELEAALVFFTCHVMPAKKMDRMGIAKATASVAGGSITSSTPMDLAASLQTSTKVEPTPKPVSSLPV</sequence>
<organism evidence="1 2">
    <name type="scientific">Paraburkholderia phenazinium</name>
    <dbReference type="NCBI Taxonomy" id="60549"/>
    <lineage>
        <taxon>Bacteria</taxon>
        <taxon>Pseudomonadati</taxon>
        <taxon>Pseudomonadota</taxon>
        <taxon>Betaproteobacteria</taxon>
        <taxon>Burkholderiales</taxon>
        <taxon>Burkholderiaceae</taxon>
        <taxon>Paraburkholderia</taxon>
    </lineage>
</organism>
<dbReference type="EMBL" id="FNCJ01000007">
    <property type="protein sequence ID" value="SDH09349.1"/>
    <property type="molecule type" value="Genomic_DNA"/>
</dbReference>
<dbReference type="RefSeq" id="WP_244896654.1">
    <property type="nucleotide sequence ID" value="NZ_FNCJ01000007.1"/>
</dbReference>
<name>A0A1G7ZL14_9BURK</name>
<dbReference type="AlphaFoldDB" id="A0A1G7ZL14"/>